<dbReference type="InterPro" id="IPR002655">
    <property type="entry name" value="Acyl-CoA_oxidase_C"/>
</dbReference>
<dbReference type="InterPro" id="IPR036250">
    <property type="entry name" value="AcylCo_DH-like_C"/>
</dbReference>
<feature type="binding site" evidence="14">
    <location>
        <position position="129"/>
    </location>
    <ligand>
        <name>FAD</name>
        <dbReference type="ChEBI" id="CHEBI:57692"/>
    </ligand>
</feature>
<keyword evidence="9" id="KW-0560">Oxidoreductase</keyword>
<dbReference type="InterPro" id="IPR012258">
    <property type="entry name" value="Acyl-CoA_oxidase"/>
</dbReference>
<sequence length="604" mass="68018">MSSFEVSKLKHLLDHDNHENRRRLREFFRHPLFVPRYDVSMRYEREIAYERLKRIIENKFISIFDFEKNPLNIFAVHELAGQVDGSMATKLTVLFNLFGGSVLRLGSERHRHYLEGIDNLSVVGCFALTELAYGNNAIEMETTAHYDPGTNEFIINTPSAKGQKYWITNSAVHAKHAIVFCQLYVNGVHEGIHAILVRIRNEDWSVCAGVRVEDMGSKIECNGVDNGKLWFNNVRVPSENLLNKYSDIINGKFVSKIKGKRERFLKVADQLLSGRLCIASMMNGASKLSLAVCVKYSATRLAVGPTGKSDTPILDYQLQQRAIIPLIARTICLSLGLDYVKERWCSQTEQDYSQVLRLCCVFKPLVTWNAERVASICRERCGGQGYLQCNQISSCIGFSHAGITAEGDNAVLMQKVSKELISDVQNGKEKLLPFSKTFDLSLNGLLNLFSARENFLFNSLSRSIKEKMSQGQSLYEIWMKQESDAIQDLAKAHGERIVIENLVKRVIPTCDSDLKSILNDVGLLYGLNYLENNLGFYLKEEIVSPSNAKAVCDLSRKLTSKLAKCATQLVDSFGIPSHVLSAPIANDWVKYNESDNQGEIISKL</sequence>
<dbReference type="InterPro" id="IPR009100">
    <property type="entry name" value="AcylCoA_DH/oxidase_NM_dom_sf"/>
</dbReference>
<evidence type="ECO:0000256" key="4">
    <source>
        <dbReference type="ARBA" id="ARBA00004846"/>
    </source>
</evidence>
<protein>
    <recommendedName>
        <fullName evidence="12">Acyl-coenzyme A oxidase</fullName>
    </recommendedName>
</protein>
<dbReference type="GO" id="GO:0033540">
    <property type="term" value="P:fatty acid beta-oxidation using acyl-CoA oxidase"/>
    <property type="evidence" value="ECO:0007669"/>
    <property type="project" value="UniProtKB-UniPathway"/>
</dbReference>
<feature type="active site" description="Proton acceptor" evidence="13">
    <location>
        <position position="406"/>
    </location>
</feature>
<dbReference type="GO" id="GO:0055088">
    <property type="term" value="P:lipid homeostasis"/>
    <property type="evidence" value="ECO:0007669"/>
    <property type="project" value="TreeGrafter"/>
</dbReference>
<gene>
    <name evidence="18" type="ORF">ROZALSC1DRAFT_29843</name>
</gene>
<evidence type="ECO:0000256" key="14">
    <source>
        <dbReference type="PIRSR" id="PIRSR000168-2"/>
    </source>
</evidence>
<dbReference type="UniPathway" id="UPA00661"/>
<comment type="subcellular location">
    <subcellularLocation>
        <location evidence="3">Peroxisome</location>
    </subcellularLocation>
</comment>
<evidence type="ECO:0000256" key="1">
    <source>
        <dbReference type="ARBA" id="ARBA00001201"/>
    </source>
</evidence>
<evidence type="ECO:0000313" key="19">
    <source>
        <dbReference type="Proteomes" id="UP000281549"/>
    </source>
</evidence>
<feature type="domain" description="Acyl-CoA oxidase/dehydrogenase middle" evidence="16">
    <location>
        <begin position="125"/>
        <end position="234"/>
    </location>
</feature>
<proteinExistence type="inferred from homology"/>
<keyword evidence="7 12" id="KW-0274">FAD</keyword>
<feature type="domain" description="Acyl-CoA oxidase C-terminal" evidence="15">
    <location>
        <begin position="442"/>
        <end position="585"/>
    </location>
</feature>
<dbReference type="GO" id="GO:0071949">
    <property type="term" value="F:FAD binding"/>
    <property type="evidence" value="ECO:0007669"/>
    <property type="project" value="InterPro"/>
</dbReference>
<dbReference type="PANTHER" id="PTHR10909:SF382">
    <property type="entry name" value="ACYL-COENZYME A OXIDASE"/>
    <property type="match status" value="1"/>
</dbReference>
<dbReference type="FunFam" id="1.20.140.10:FF:000007">
    <property type="entry name" value="Acyl-coenzyme A oxidase"/>
    <property type="match status" value="1"/>
</dbReference>
<evidence type="ECO:0000256" key="5">
    <source>
        <dbReference type="ARBA" id="ARBA00006288"/>
    </source>
</evidence>
<keyword evidence="10" id="KW-0443">Lipid metabolism</keyword>
<evidence type="ECO:0000256" key="12">
    <source>
        <dbReference type="PIRNR" id="PIRNR000168"/>
    </source>
</evidence>
<evidence type="ECO:0000256" key="10">
    <source>
        <dbReference type="ARBA" id="ARBA00023098"/>
    </source>
</evidence>
<dbReference type="SUPFAM" id="SSF47203">
    <property type="entry name" value="Acyl-CoA dehydrogenase C-terminal domain-like"/>
    <property type="match status" value="2"/>
</dbReference>
<evidence type="ECO:0000256" key="6">
    <source>
        <dbReference type="ARBA" id="ARBA00022630"/>
    </source>
</evidence>
<keyword evidence="11" id="KW-0576">Peroxisome</keyword>
<dbReference type="GO" id="GO:0005777">
    <property type="term" value="C:peroxisome"/>
    <property type="evidence" value="ECO:0007669"/>
    <property type="project" value="UniProtKB-SubCell"/>
</dbReference>
<dbReference type="Pfam" id="PF01756">
    <property type="entry name" value="ACOX"/>
    <property type="match status" value="1"/>
</dbReference>
<dbReference type="InterPro" id="IPR046373">
    <property type="entry name" value="Acyl-CoA_Oxase/DH_mid-dom_sf"/>
</dbReference>
<evidence type="ECO:0000256" key="7">
    <source>
        <dbReference type="ARBA" id="ARBA00022827"/>
    </source>
</evidence>
<accession>A0A4P9YGR8</accession>
<dbReference type="GO" id="GO:0005504">
    <property type="term" value="F:fatty acid binding"/>
    <property type="evidence" value="ECO:0007669"/>
    <property type="project" value="TreeGrafter"/>
</dbReference>
<keyword evidence="6 12" id="KW-0285">Flavoprotein</keyword>
<evidence type="ECO:0000259" key="17">
    <source>
        <dbReference type="Pfam" id="PF22924"/>
    </source>
</evidence>
<dbReference type="PANTHER" id="PTHR10909">
    <property type="entry name" value="ELECTRON TRANSPORT OXIDOREDUCTASE"/>
    <property type="match status" value="1"/>
</dbReference>
<name>A0A4P9YGR8_ROZAC</name>
<dbReference type="Pfam" id="PF22924">
    <property type="entry name" value="ACOX_C_alpha1"/>
    <property type="match status" value="1"/>
</dbReference>
<evidence type="ECO:0000256" key="11">
    <source>
        <dbReference type="ARBA" id="ARBA00023140"/>
    </source>
</evidence>
<feature type="domain" description="Acyl-CoA oxidase C-alpha1" evidence="17">
    <location>
        <begin position="271"/>
        <end position="421"/>
    </location>
</feature>
<keyword evidence="8" id="KW-0276">Fatty acid metabolism</keyword>
<comment type="cofactor">
    <cofactor evidence="2">
        <name>FAD</name>
        <dbReference type="ChEBI" id="CHEBI:57692"/>
    </cofactor>
</comment>
<evidence type="ECO:0000256" key="8">
    <source>
        <dbReference type="ARBA" id="ARBA00022832"/>
    </source>
</evidence>
<dbReference type="SUPFAM" id="SSF56645">
    <property type="entry name" value="Acyl-CoA dehydrogenase NM domain-like"/>
    <property type="match status" value="1"/>
</dbReference>
<dbReference type="InterPro" id="IPR055060">
    <property type="entry name" value="ACOX_C_alpha1"/>
</dbReference>
<evidence type="ECO:0000256" key="3">
    <source>
        <dbReference type="ARBA" id="ARBA00004275"/>
    </source>
</evidence>
<dbReference type="GO" id="GO:0003997">
    <property type="term" value="F:acyl-CoA oxidase activity"/>
    <property type="evidence" value="ECO:0007669"/>
    <property type="project" value="UniProtKB-EC"/>
</dbReference>
<evidence type="ECO:0000259" key="15">
    <source>
        <dbReference type="Pfam" id="PF01756"/>
    </source>
</evidence>
<dbReference type="Gene3D" id="2.40.110.10">
    <property type="entry name" value="Butyryl-CoA Dehydrogenase, subunit A, domain 2"/>
    <property type="match status" value="1"/>
</dbReference>
<dbReference type="AlphaFoldDB" id="A0A4P9YGR8"/>
<evidence type="ECO:0000256" key="13">
    <source>
        <dbReference type="PIRSR" id="PIRSR000168-1"/>
    </source>
</evidence>
<dbReference type="EMBL" id="ML005445">
    <property type="protein sequence ID" value="RKP18485.1"/>
    <property type="molecule type" value="Genomic_DNA"/>
</dbReference>
<dbReference type="FunFam" id="2.40.110.10:FF:000005">
    <property type="entry name" value="Acyl-coenzyme A oxidase"/>
    <property type="match status" value="1"/>
</dbReference>
<evidence type="ECO:0000256" key="9">
    <source>
        <dbReference type="ARBA" id="ARBA00023002"/>
    </source>
</evidence>
<comment type="pathway">
    <text evidence="4">Lipid metabolism; peroxisomal fatty acid beta-oxidation.</text>
</comment>
<dbReference type="FunFam" id="1.20.140.10:FF:000010">
    <property type="entry name" value="Acyl-coenzyme A oxidase"/>
    <property type="match status" value="1"/>
</dbReference>
<reference evidence="19" key="1">
    <citation type="journal article" date="2018" name="Nat. Microbiol.">
        <title>Leveraging single-cell genomics to expand the fungal tree of life.</title>
        <authorList>
            <person name="Ahrendt S.R."/>
            <person name="Quandt C.A."/>
            <person name="Ciobanu D."/>
            <person name="Clum A."/>
            <person name="Salamov A."/>
            <person name="Andreopoulos B."/>
            <person name="Cheng J.F."/>
            <person name="Woyke T."/>
            <person name="Pelin A."/>
            <person name="Henrissat B."/>
            <person name="Reynolds N.K."/>
            <person name="Benny G.L."/>
            <person name="Smith M.E."/>
            <person name="James T.Y."/>
            <person name="Grigoriev I.V."/>
        </authorList>
    </citation>
    <scope>NUCLEOTIDE SEQUENCE [LARGE SCALE GENOMIC DNA]</scope>
    <source>
        <strain evidence="19">CSF55</strain>
    </source>
</reference>
<dbReference type="PIRSF" id="PIRSF000168">
    <property type="entry name" value="Acyl-CoA_oxidase"/>
    <property type="match status" value="1"/>
</dbReference>
<evidence type="ECO:0000256" key="2">
    <source>
        <dbReference type="ARBA" id="ARBA00001974"/>
    </source>
</evidence>
<evidence type="ECO:0000313" key="18">
    <source>
        <dbReference type="EMBL" id="RKP18485.1"/>
    </source>
</evidence>
<comment type="catalytic activity">
    <reaction evidence="1">
        <text>a 2,3-saturated acyl-CoA + O2 = a (2E)-enoyl-CoA + H2O2</text>
        <dbReference type="Rhea" id="RHEA:38959"/>
        <dbReference type="ChEBI" id="CHEBI:15379"/>
        <dbReference type="ChEBI" id="CHEBI:16240"/>
        <dbReference type="ChEBI" id="CHEBI:58856"/>
        <dbReference type="ChEBI" id="CHEBI:65111"/>
        <dbReference type="EC" id="1.3.3.6"/>
    </reaction>
</comment>
<dbReference type="Proteomes" id="UP000281549">
    <property type="component" value="Unassembled WGS sequence"/>
</dbReference>
<dbReference type="InterPro" id="IPR006091">
    <property type="entry name" value="Acyl-CoA_Oxase/DH_mid-dom"/>
</dbReference>
<comment type="similarity">
    <text evidence="5 12">Belongs to the acyl-CoA oxidase family.</text>
</comment>
<evidence type="ECO:0000259" key="16">
    <source>
        <dbReference type="Pfam" id="PF02770"/>
    </source>
</evidence>
<organism evidence="18 19">
    <name type="scientific">Rozella allomycis (strain CSF55)</name>
    <dbReference type="NCBI Taxonomy" id="988480"/>
    <lineage>
        <taxon>Eukaryota</taxon>
        <taxon>Fungi</taxon>
        <taxon>Fungi incertae sedis</taxon>
        <taxon>Cryptomycota</taxon>
        <taxon>Cryptomycota incertae sedis</taxon>
        <taxon>Rozella</taxon>
    </lineage>
</organism>
<dbReference type="Gene3D" id="1.20.140.10">
    <property type="entry name" value="Butyryl-CoA Dehydrogenase, subunit A, domain 3"/>
    <property type="match status" value="2"/>
</dbReference>
<dbReference type="Pfam" id="PF02770">
    <property type="entry name" value="Acyl-CoA_dh_M"/>
    <property type="match status" value="1"/>
</dbReference>